<dbReference type="EMBL" id="JASJQH010006931">
    <property type="protein sequence ID" value="KAK9723058.1"/>
    <property type="molecule type" value="Genomic_DNA"/>
</dbReference>
<accession>A0ABR2W8B3</accession>
<reference evidence="1 2" key="1">
    <citation type="submission" date="2023-04" db="EMBL/GenBank/DDBJ databases">
        <title>Genome of Basidiobolus ranarum AG-B5.</title>
        <authorList>
            <person name="Stajich J.E."/>
            <person name="Carter-House D."/>
            <person name="Gryganskyi A."/>
        </authorList>
    </citation>
    <scope>NUCLEOTIDE SEQUENCE [LARGE SCALE GENOMIC DNA]</scope>
    <source>
        <strain evidence="1 2">AG-B5</strain>
    </source>
</reference>
<proteinExistence type="predicted"/>
<sequence length="128" mass="14805">MHSAYPELPLAYIGHSVDAHLVPLAPNGYLVTRNIFISSNNVYYGYRPGYNSIFWMKYLCPLWWYVYLAGISFTDDTFATEKTLTSSLRFFTGSNAVHRRFKPRDISLKSVDYMGFFVDGHQEVENNL</sequence>
<comment type="caution">
    <text evidence="1">The sequence shown here is derived from an EMBL/GenBank/DDBJ whole genome shotgun (WGS) entry which is preliminary data.</text>
</comment>
<keyword evidence="2" id="KW-1185">Reference proteome</keyword>
<organism evidence="1 2">
    <name type="scientific">Basidiobolus ranarum</name>
    <dbReference type="NCBI Taxonomy" id="34480"/>
    <lineage>
        <taxon>Eukaryota</taxon>
        <taxon>Fungi</taxon>
        <taxon>Fungi incertae sedis</taxon>
        <taxon>Zoopagomycota</taxon>
        <taxon>Entomophthoromycotina</taxon>
        <taxon>Basidiobolomycetes</taxon>
        <taxon>Basidiobolales</taxon>
        <taxon>Basidiobolaceae</taxon>
        <taxon>Basidiobolus</taxon>
    </lineage>
</organism>
<gene>
    <name evidence="1" type="ORF">K7432_002167</name>
</gene>
<evidence type="ECO:0000313" key="1">
    <source>
        <dbReference type="EMBL" id="KAK9723058.1"/>
    </source>
</evidence>
<name>A0ABR2W8B3_9FUNG</name>
<protein>
    <submittedName>
        <fullName evidence="1">Uncharacterized protein</fullName>
    </submittedName>
</protein>
<evidence type="ECO:0000313" key="2">
    <source>
        <dbReference type="Proteomes" id="UP001479436"/>
    </source>
</evidence>
<dbReference type="Proteomes" id="UP001479436">
    <property type="component" value="Unassembled WGS sequence"/>
</dbReference>